<reference evidence="2" key="1">
    <citation type="submission" date="2013-07" db="EMBL/GenBank/DDBJ databases">
        <authorList>
            <consortium name="The Broad Institute Genome Sequencing Platform"/>
            <person name="Cuomo C."/>
            <person name="Litvintseva A."/>
            <person name="Chen Y."/>
            <person name="Heitman J."/>
            <person name="Sun S."/>
            <person name="Springer D."/>
            <person name="Dromer F."/>
            <person name="Young S.K."/>
            <person name="Zeng Q."/>
            <person name="Gargeya S."/>
            <person name="Fitzgerald M."/>
            <person name="Abouelleil A."/>
            <person name="Alvarado L."/>
            <person name="Berlin A.M."/>
            <person name="Chapman S.B."/>
            <person name="Dewar J."/>
            <person name="Goldberg J."/>
            <person name="Griggs A."/>
            <person name="Gujja S."/>
            <person name="Hansen M."/>
            <person name="Howarth C."/>
            <person name="Imamovic A."/>
            <person name="Larimer J."/>
            <person name="McCowan C."/>
            <person name="Murphy C."/>
            <person name="Pearson M."/>
            <person name="Priest M."/>
            <person name="Roberts A."/>
            <person name="Saif S."/>
            <person name="Shea T."/>
            <person name="Sykes S."/>
            <person name="Wortman J."/>
            <person name="Nusbaum C."/>
            <person name="Birren B."/>
        </authorList>
    </citation>
    <scope>NUCLEOTIDE SEQUENCE</scope>
    <source>
        <strain evidence="2">CBS 10118</strain>
    </source>
</reference>
<feature type="compositionally biased region" description="Basic and acidic residues" evidence="1">
    <location>
        <begin position="324"/>
        <end position="350"/>
    </location>
</feature>
<name>A0AAJ8KCK9_9TREE</name>
<evidence type="ECO:0000313" key="3">
    <source>
        <dbReference type="Proteomes" id="UP000092730"/>
    </source>
</evidence>
<feature type="region of interest" description="Disordered" evidence="1">
    <location>
        <begin position="33"/>
        <end position="57"/>
    </location>
</feature>
<feature type="compositionally biased region" description="Low complexity" evidence="1">
    <location>
        <begin position="34"/>
        <end position="45"/>
    </location>
</feature>
<dbReference type="AlphaFoldDB" id="A0AAJ8KCK9"/>
<evidence type="ECO:0000256" key="1">
    <source>
        <dbReference type="SAM" id="MobiDB-lite"/>
    </source>
</evidence>
<proteinExistence type="predicted"/>
<keyword evidence="3" id="KW-1185">Reference proteome</keyword>
<dbReference type="Proteomes" id="UP000092730">
    <property type="component" value="Chromosome 5"/>
</dbReference>
<dbReference type="EMBL" id="CP144545">
    <property type="protein sequence ID" value="WVW84797.1"/>
    <property type="molecule type" value="Genomic_DNA"/>
</dbReference>
<accession>A0AAJ8KCK9</accession>
<dbReference type="KEGG" id="kbi:30210302"/>
<protein>
    <submittedName>
        <fullName evidence="2">Uncharacterized protein</fullName>
    </submittedName>
</protein>
<feature type="compositionally biased region" description="Basic and acidic residues" evidence="1">
    <location>
        <begin position="46"/>
        <end position="57"/>
    </location>
</feature>
<evidence type="ECO:0000313" key="2">
    <source>
        <dbReference type="EMBL" id="WVW84797.1"/>
    </source>
</evidence>
<dbReference type="RefSeq" id="XP_019045513.2">
    <property type="nucleotide sequence ID" value="XM_019192516.2"/>
</dbReference>
<dbReference type="GeneID" id="30210302"/>
<reference evidence="2" key="2">
    <citation type="submission" date="2024-02" db="EMBL/GenBank/DDBJ databases">
        <title>Comparative genomics of Cryptococcus and Kwoniella reveals pathogenesis evolution and contrasting modes of karyotype evolution via chromosome fusion or intercentromeric recombination.</title>
        <authorList>
            <person name="Coelho M.A."/>
            <person name="David-Palma M."/>
            <person name="Shea T."/>
            <person name="Bowers K."/>
            <person name="McGinley-Smith S."/>
            <person name="Mohammad A.W."/>
            <person name="Gnirke A."/>
            <person name="Yurkov A.M."/>
            <person name="Nowrousian M."/>
            <person name="Sun S."/>
            <person name="Cuomo C.A."/>
            <person name="Heitman J."/>
        </authorList>
    </citation>
    <scope>NUCLEOTIDE SEQUENCE</scope>
    <source>
        <strain evidence="2">CBS 10118</strain>
    </source>
</reference>
<gene>
    <name evidence="2" type="ORF">I302_106832</name>
</gene>
<sequence>MSTILTTHQSTMIKPLPHSYPTKECIEVTILEAPSSPSSSSSSSSSHHEDISTRHPKVDIPSLTDEELWEPWFAFPSRPQMTLHRWAEGTKSQLDMFTHNLPSSPPTSLYPLFLTKCRSTLTSLKILVLGSILLIRGVNHGPQMGRTLFGRIIGDRYNDLMAFRNQNQAQAQAEVRSSVQGLFDDEEVIGRSVDEAKGLQMRGNEFFAQGKYEASLEHYGMAIIKLIPFDTASISPYVSQKTGFGDTEHSLLLSIALTSIRISQTLPLNYRSHTTIPGSRLYRLTKASCDYVSYSPISRVMSEEAEGAEEELAGRLESLGREIAEIPFDRDQPHQRERERDGRSVRDVRGAFESGYSH</sequence>
<feature type="region of interest" description="Disordered" evidence="1">
    <location>
        <begin position="324"/>
        <end position="358"/>
    </location>
</feature>
<organism evidence="2 3">
    <name type="scientific">Kwoniella bestiolae CBS 10118</name>
    <dbReference type="NCBI Taxonomy" id="1296100"/>
    <lineage>
        <taxon>Eukaryota</taxon>
        <taxon>Fungi</taxon>
        <taxon>Dikarya</taxon>
        <taxon>Basidiomycota</taxon>
        <taxon>Agaricomycotina</taxon>
        <taxon>Tremellomycetes</taxon>
        <taxon>Tremellales</taxon>
        <taxon>Cryptococcaceae</taxon>
        <taxon>Kwoniella</taxon>
    </lineage>
</organism>